<dbReference type="KEGG" id="mox:DAMO_1160"/>
<feature type="binding site" evidence="3">
    <location>
        <position position="8"/>
    </location>
    <ligand>
        <name>a divalent metal cation</name>
        <dbReference type="ChEBI" id="CHEBI:60240"/>
        <label>1</label>
    </ligand>
</feature>
<reference evidence="4 5" key="1">
    <citation type="journal article" date="2010" name="Nature">
        <title>Nitrite-driven anaerobic methane oxidation by oxygenic bacteria.</title>
        <authorList>
            <person name="Ettwig K.F."/>
            <person name="Butler M.K."/>
            <person name="Le Paslier D."/>
            <person name="Pelletier E."/>
            <person name="Mangenot S."/>
            <person name="Kuypers M.M.M."/>
            <person name="Schreiber F."/>
            <person name="Dutilh B.E."/>
            <person name="Zedelius J."/>
            <person name="de Beer D."/>
            <person name="Gloerich J."/>
            <person name="Wessels H.J.C.T."/>
            <person name="van Allen T."/>
            <person name="Luesken F."/>
            <person name="Wu M."/>
            <person name="van de Pas-Schoonen K.T."/>
            <person name="Op den Camp H.J.M."/>
            <person name="Janssen-Megens E.M."/>
            <person name="Francoijs K-J."/>
            <person name="Stunnenberg H."/>
            <person name="Weissenbach J."/>
            <person name="Jetten M.S.M."/>
            <person name="Strous M."/>
        </authorList>
    </citation>
    <scope>NUCLEOTIDE SEQUENCE [LARGE SCALE GENOMIC DNA]</scope>
</reference>
<feature type="binding site" evidence="3">
    <location>
        <position position="92"/>
    </location>
    <ligand>
        <name>a divalent metal cation</name>
        <dbReference type="ChEBI" id="CHEBI:60240"/>
        <label>1</label>
    </ligand>
</feature>
<dbReference type="PIRSF" id="PIRSF005902">
    <property type="entry name" value="DNase_TatD"/>
    <property type="match status" value="1"/>
</dbReference>
<dbReference type="NCBIfam" id="TIGR00010">
    <property type="entry name" value="YchF/TatD family DNA exonuclease"/>
    <property type="match status" value="1"/>
</dbReference>
<dbReference type="eggNOG" id="COG0084">
    <property type="taxonomic scope" value="Bacteria"/>
</dbReference>
<protein>
    <submittedName>
        <fullName evidence="4">Putative deoxyribonuclease (YcfH)</fullName>
        <ecNumber evidence="4">3.1.21.-</ecNumber>
    </submittedName>
</protein>
<dbReference type="GO" id="GO:0046872">
    <property type="term" value="F:metal ion binding"/>
    <property type="evidence" value="ECO:0007669"/>
    <property type="project" value="UniProtKB-KW"/>
</dbReference>
<dbReference type="Pfam" id="PF01026">
    <property type="entry name" value="TatD_DNase"/>
    <property type="match status" value="1"/>
</dbReference>
<dbReference type="STRING" id="671143.DAMO_1160"/>
<keyword evidence="1 3" id="KW-0479">Metal-binding</keyword>
<name>D5MEP1_METO1</name>
<feature type="binding site" evidence="3">
    <location>
        <position position="151"/>
    </location>
    <ligand>
        <name>a divalent metal cation</name>
        <dbReference type="ChEBI" id="CHEBI:60240"/>
        <label>2</label>
    </ligand>
</feature>
<dbReference type="EC" id="3.1.21.-" evidence="4"/>
<dbReference type="EMBL" id="FP565575">
    <property type="protein sequence ID" value="CBE68220.1"/>
    <property type="molecule type" value="Genomic_DNA"/>
</dbReference>
<proteinExistence type="predicted"/>
<dbReference type="InterPro" id="IPR015991">
    <property type="entry name" value="TatD/YcfH-like"/>
</dbReference>
<keyword evidence="2 4" id="KW-0378">Hydrolase</keyword>
<gene>
    <name evidence="4" type="ORF">DAMO_1160</name>
</gene>
<dbReference type="HOGENOM" id="CLU_031506_4_0_0"/>
<evidence type="ECO:0000256" key="3">
    <source>
        <dbReference type="PIRSR" id="PIRSR005902-1"/>
    </source>
</evidence>
<dbReference type="InterPro" id="IPR001130">
    <property type="entry name" value="TatD-like"/>
</dbReference>
<feature type="binding site" evidence="3">
    <location>
        <position position="6"/>
    </location>
    <ligand>
        <name>a divalent metal cation</name>
        <dbReference type="ChEBI" id="CHEBI:60240"/>
        <label>1</label>
    </ligand>
</feature>
<evidence type="ECO:0000313" key="4">
    <source>
        <dbReference type="EMBL" id="CBE68220.1"/>
    </source>
</evidence>
<dbReference type="Gene3D" id="3.20.20.140">
    <property type="entry name" value="Metal-dependent hydrolases"/>
    <property type="match status" value="1"/>
</dbReference>
<dbReference type="PANTHER" id="PTHR46124:SF2">
    <property type="entry name" value="D-AMINOACYL-TRNA DEACYLASE"/>
    <property type="match status" value="1"/>
</dbReference>
<dbReference type="GO" id="GO:0004536">
    <property type="term" value="F:DNA nuclease activity"/>
    <property type="evidence" value="ECO:0007669"/>
    <property type="project" value="InterPro"/>
</dbReference>
<dbReference type="PATRIC" id="fig|671143.5.peg.1019"/>
<dbReference type="FunFam" id="3.20.20.140:FF:000005">
    <property type="entry name" value="TatD family hydrolase"/>
    <property type="match status" value="1"/>
</dbReference>
<dbReference type="PANTHER" id="PTHR46124">
    <property type="entry name" value="D-AMINOACYL-TRNA DEACYLASE"/>
    <property type="match status" value="1"/>
</dbReference>
<dbReference type="SUPFAM" id="SSF51556">
    <property type="entry name" value="Metallo-dependent hydrolases"/>
    <property type="match status" value="1"/>
</dbReference>
<feature type="binding site" evidence="3">
    <location>
        <position position="128"/>
    </location>
    <ligand>
        <name>a divalent metal cation</name>
        <dbReference type="ChEBI" id="CHEBI:60240"/>
        <label>2</label>
    </ligand>
</feature>
<sequence>MLIDTHAHIQMQEFDHDRAEALTRAEAAGIGLMLAVGYHLEASRLAVETAQRYPQVYASVGIHPHDATQYDEKADETLRAFAKQPKVVAIGEAGLDFFRDRAPRAAQAEAFRGQIRLARELDLPLIVHDRDAHRETMEILEAEKAERVVLHCFSGDFAMAEMAWRNGYYVSIAGPVTYPKNETLREIVRKVKTDCLVLETDCPFLPPQTFRGQRNEPAHLLHTAQEVARVLSIPLTELGRLTTDNARRLFRLPPPDVCRKSNAS</sequence>
<dbReference type="GO" id="GO:0005829">
    <property type="term" value="C:cytosol"/>
    <property type="evidence" value="ECO:0007669"/>
    <property type="project" value="TreeGrafter"/>
</dbReference>
<dbReference type="CDD" id="cd01310">
    <property type="entry name" value="TatD_DNAse"/>
    <property type="match status" value="1"/>
</dbReference>
<evidence type="ECO:0000256" key="1">
    <source>
        <dbReference type="ARBA" id="ARBA00022723"/>
    </source>
</evidence>
<accession>D5MEP1</accession>
<dbReference type="Proteomes" id="UP000006898">
    <property type="component" value="Chromosome"/>
</dbReference>
<dbReference type="GO" id="GO:0016788">
    <property type="term" value="F:hydrolase activity, acting on ester bonds"/>
    <property type="evidence" value="ECO:0007669"/>
    <property type="project" value="InterPro"/>
</dbReference>
<organism evidence="4 5">
    <name type="scientific">Methylomirabilis oxygeniifera</name>
    <dbReference type="NCBI Taxonomy" id="671143"/>
    <lineage>
        <taxon>Bacteria</taxon>
        <taxon>Candidatus Methylomirabilota</taxon>
        <taxon>Candidatus Methylomirabilia</taxon>
        <taxon>Candidatus Methylomirabilales</taxon>
        <taxon>Candidatus Methylomirabilaceae</taxon>
        <taxon>Candidatus Methylomirabilis</taxon>
    </lineage>
</organism>
<evidence type="ECO:0000313" key="5">
    <source>
        <dbReference type="Proteomes" id="UP000006898"/>
    </source>
</evidence>
<dbReference type="InterPro" id="IPR032466">
    <property type="entry name" value="Metal_Hydrolase"/>
</dbReference>
<feature type="binding site" evidence="3">
    <location>
        <position position="201"/>
    </location>
    <ligand>
        <name>a divalent metal cation</name>
        <dbReference type="ChEBI" id="CHEBI:60240"/>
        <label>1</label>
    </ligand>
</feature>
<dbReference type="AlphaFoldDB" id="D5MEP1"/>
<evidence type="ECO:0000256" key="2">
    <source>
        <dbReference type="ARBA" id="ARBA00022801"/>
    </source>
</evidence>